<evidence type="ECO:0000256" key="2">
    <source>
        <dbReference type="ARBA" id="ARBA00022649"/>
    </source>
</evidence>
<organism evidence="8 9">
    <name type="scientific">Gomphosphaeria aponina SAG 52.96 = DSM 107014</name>
    <dbReference type="NCBI Taxonomy" id="1521640"/>
    <lineage>
        <taxon>Bacteria</taxon>
        <taxon>Bacillati</taxon>
        <taxon>Cyanobacteriota</taxon>
        <taxon>Cyanophyceae</taxon>
        <taxon>Oscillatoriophycideae</taxon>
        <taxon>Chroococcales</taxon>
        <taxon>Gomphosphaeriaceae</taxon>
        <taxon>Gomphosphaeria</taxon>
    </lineage>
</organism>
<dbReference type="AlphaFoldDB" id="A0A941JPK9"/>
<sequence>MGKLAKLIEKFLRDPPELNYDDVYYVLTKFGFQKVSSKGSHHTLRNDEGLKITVPKKGGKMVKRIYLKQIVSLLKLEEWKNEN</sequence>
<dbReference type="InterPro" id="IPR012933">
    <property type="entry name" value="HicA_mRNA_interferase"/>
</dbReference>
<evidence type="ECO:0000256" key="6">
    <source>
        <dbReference type="ARBA" id="ARBA00022884"/>
    </source>
</evidence>
<dbReference type="Gene3D" id="3.30.920.30">
    <property type="entry name" value="Hypothetical protein"/>
    <property type="match status" value="1"/>
</dbReference>
<dbReference type="GO" id="GO:0003729">
    <property type="term" value="F:mRNA binding"/>
    <property type="evidence" value="ECO:0007669"/>
    <property type="project" value="InterPro"/>
</dbReference>
<evidence type="ECO:0000256" key="5">
    <source>
        <dbReference type="ARBA" id="ARBA00022801"/>
    </source>
</evidence>
<dbReference type="EMBL" id="JADQBC010000041">
    <property type="protein sequence ID" value="MBR8827743.1"/>
    <property type="molecule type" value="Genomic_DNA"/>
</dbReference>
<evidence type="ECO:0000256" key="4">
    <source>
        <dbReference type="ARBA" id="ARBA00022759"/>
    </source>
</evidence>
<keyword evidence="3" id="KW-0540">Nuclease</keyword>
<dbReference type="GO" id="GO:0004519">
    <property type="term" value="F:endonuclease activity"/>
    <property type="evidence" value="ECO:0007669"/>
    <property type="project" value="UniProtKB-KW"/>
</dbReference>
<evidence type="ECO:0000256" key="3">
    <source>
        <dbReference type="ARBA" id="ARBA00022722"/>
    </source>
</evidence>
<dbReference type="SUPFAM" id="SSF54786">
    <property type="entry name" value="YcfA/nrd intein domain"/>
    <property type="match status" value="1"/>
</dbReference>
<comment type="similarity">
    <text evidence="1">Belongs to the HicA mRNA interferase family.</text>
</comment>
<evidence type="ECO:0000256" key="7">
    <source>
        <dbReference type="ARBA" id="ARBA00023016"/>
    </source>
</evidence>
<evidence type="ECO:0000313" key="9">
    <source>
        <dbReference type="Proteomes" id="UP000767446"/>
    </source>
</evidence>
<keyword evidence="7" id="KW-0346">Stress response</keyword>
<keyword evidence="2" id="KW-1277">Toxin-antitoxin system</keyword>
<dbReference type="Pfam" id="PF07927">
    <property type="entry name" value="HicA_toxin"/>
    <property type="match status" value="1"/>
</dbReference>
<keyword evidence="6" id="KW-0694">RNA-binding</keyword>
<gene>
    <name evidence="8" type="ORF">DSM107014_07515</name>
</gene>
<keyword evidence="5" id="KW-0378">Hydrolase</keyword>
<dbReference type="InterPro" id="IPR038570">
    <property type="entry name" value="HicA_sf"/>
</dbReference>
<evidence type="ECO:0000313" key="8">
    <source>
        <dbReference type="EMBL" id="MBR8827743.1"/>
    </source>
</evidence>
<reference evidence="8" key="1">
    <citation type="submission" date="2021-02" db="EMBL/GenBank/DDBJ databases">
        <title>Metagenome analyses of Stigonema ocellatum DSM 106950, Chlorogloea purpurea SAG 13.99 and Gomphosphaeria aponina DSM 107014.</title>
        <authorList>
            <person name="Marter P."/>
            <person name="Huang S."/>
        </authorList>
    </citation>
    <scope>NUCLEOTIDE SEQUENCE</scope>
    <source>
        <strain evidence="8">JP213</strain>
    </source>
</reference>
<dbReference type="GO" id="GO:0016787">
    <property type="term" value="F:hydrolase activity"/>
    <property type="evidence" value="ECO:0007669"/>
    <property type="project" value="UniProtKB-KW"/>
</dbReference>
<protein>
    <submittedName>
        <fullName evidence="8">Type II toxin-antitoxin system HicA family toxin</fullName>
    </submittedName>
</protein>
<proteinExistence type="inferred from homology"/>
<comment type="caution">
    <text evidence="8">The sequence shown here is derived from an EMBL/GenBank/DDBJ whole genome shotgun (WGS) entry which is preliminary data.</text>
</comment>
<name>A0A941JPK9_9CHRO</name>
<keyword evidence="4" id="KW-0255">Endonuclease</keyword>
<evidence type="ECO:0000256" key="1">
    <source>
        <dbReference type="ARBA" id="ARBA00006620"/>
    </source>
</evidence>
<dbReference type="Proteomes" id="UP000767446">
    <property type="component" value="Unassembled WGS sequence"/>
</dbReference>
<accession>A0A941JPK9</accession>